<comment type="caution">
    <text evidence="4">The sequence shown here is derived from an EMBL/GenBank/DDBJ whole genome shotgun (WGS) entry which is preliminary data.</text>
</comment>
<evidence type="ECO:0000256" key="1">
    <source>
        <dbReference type="RuleBase" id="RU361190"/>
    </source>
</evidence>
<feature type="region of interest" description="Disordered" evidence="2">
    <location>
        <begin position="1"/>
        <end position="20"/>
    </location>
</feature>
<evidence type="ECO:0000313" key="4">
    <source>
        <dbReference type="EMBL" id="KAK2640345.1"/>
    </source>
</evidence>
<evidence type="ECO:0000256" key="2">
    <source>
        <dbReference type="SAM" id="MobiDB-lite"/>
    </source>
</evidence>
<gene>
    <name evidence="4" type="ORF">Ddye_028140</name>
</gene>
<dbReference type="PANTHER" id="PTHR10562">
    <property type="entry name" value="SMALL UBIQUITIN-RELATED MODIFIER"/>
    <property type="match status" value="1"/>
</dbReference>
<dbReference type="Proteomes" id="UP001280121">
    <property type="component" value="Unassembled WGS sequence"/>
</dbReference>
<sequence>MSDAAKDSPPPIVKTEQENNISIPSSDHITLRVKDQDQNEVFFRIKKSAPLKMLMDGYCVRKRVPLDTFVLMIDNRRLRPEQTPNEVGLEDGDEIDAFTHQVGGRAVAVWV</sequence>
<dbReference type="Gene3D" id="3.10.20.90">
    <property type="entry name" value="Phosphatidylinositol 3-kinase Catalytic Subunit, Chain A, domain 1"/>
    <property type="match status" value="1"/>
</dbReference>
<dbReference type="EMBL" id="JANJYI010000008">
    <property type="protein sequence ID" value="KAK2640345.1"/>
    <property type="molecule type" value="Genomic_DNA"/>
</dbReference>
<proteinExistence type="inferred from homology"/>
<feature type="domain" description="Ubiquitin-like" evidence="3">
    <location>
        <begin position="29"/>
        <end position="104"/>
    </location>
</feature>
<evidence type="ECO:0000259" key="3">
    <source>
        <dbReference type="PROSITE" id="PS50053"/>
    </source>
</evidence>
<dbReference type="PROSITE" id="PS50053">
    <property type="entry name" value="UBIQUITIN_2"/>
    <property type="match status" value="1"/>
</dbReference>
<dbReference type="SUPFAM" id="SSF54236">
    <property type="entry name" value="Ubiquitin-like"/>
    <property type="match status" value="1"/>
</dbReference>
<name>A0AAD9TRB8_9ROSI</name>
<dbReference type="SMART" id="SM00213">
    <property type="entry name" value="UBQ"/>
    <property type="match status" value="1"/>
</dbReference>
<evidence type="ECO:0000313" key="5">
    <source>
        <dbReference type="Proteomes" id="UP001280121"/>
    </source>
</evidence>
<keyword evidence="5" id="KW-1185">Reference proteome</keyword>
<dbReference type="GO" id="GO:0005634">
    <property type="term" value="C:nucleus"/>
    <property type="evidence" value="ECO:0007669"/>
    <property type="project" value="UniProtKB-SubCell"/>
</dbReference>
<dbReference type="AlphaFoldDB" id="A0AAD9TRB8"/>
<protein>
    <recommendedName>
        <fullName evidence="1">Small ubiquitin-related modifier</fullName>
        <shortName evidence="1">SUMO</shortName>
    </recommendedName>
</protein>
<dbReference type="Pfam" id="PF11976">
    <property type="entry name" value="Rad60-SLD"/>
    <property type="match status" value="1"/>
</dbReference>
<reference evidence="4" key="1">
    <citation type="journal article" date="2023" name="Plant J.">
        <title>Genome sequences and population genomics provide insights into the demographic history, inbreeding, and mutation load of two 'living fossil' tree species of Dipteronia.</title>
        <authorList>
            <person name="Feng Y."/>
            <person name="Comes H.P."/>
            <person name="Chen J."/>
            <person name="Zhu S."/>
            <person name="Lu R."/>
            <person name="Zhang X."/>
            <person name="Li P."/>
            <person name="Qiu J."/>
            <person name="Olsen K.M."/>
            <person name="Qiu Y."/>
        </authorList>
    </citation>
    <scope>NUCLEOTIDE SEQUENCE</scope>
    <source>
        <strain evidence="4">KIB01</strain>
    </source>
</reference>
<comment type="subcellular location">
    <subcellularLocation>
        <location evidence="1">Nucleus</location>
    </subcellularLocation>
</comment>
<accession>A0AAD9TRB8</accession>
<keyword evidence="1" id="KW-0539">Nucleus</keyword>
<keyword evidence="1" id="KW-0833">Ubl conjugation pathway</keyword>
<organism evidence="4 5">
    <name type="scientific">Dipteronia dyeriana</name>
    <dbReference type="NCBI Taxonomy" id="168575"/>
    <lineage>
        <taxon>Eukaryota</taxon>
        <taxon>Viridiplantae</taxon>
        <taxon>Streptophyta</taxon>
        <taxon>Embryophyta</taxon>
        <taxon>Tracheophyta</taxon>
        <taxon>Spermatophyta</taxon>
        <taxon>Magnoliopsida</taxon>
        <taxon>eudicotyledons</taxon>
        <taxon>Gunneridae</taxon>
        <taxon>Pentapetalae</taxon>
        <taxon>rosids</taxon>
        <taxon>malvids</taxon>
        <taxon>Sapindales</taxon>
        <taxon>Sapindaceae</taxon>
        <taxon>Hippocastanoideae</taxon>
        <taxon>Acereae</taxon>
        <taxon>Dipteronia</taxon>
    </lineage>
</organism>
<dbReference type="InterPro" id="IPR029071">
    <property type="entry name" value="Ubiquitin-like_domsf"/>
</dbReference>
<comment type="similarity">
    <text evidence="1">Belongs to the ubiquitin family. SUMO subfamily.</text>
</comment>
<dbReference type="InterPro" id="IPR000626">
    <property type="entry name" value="Ubiquitin-like_dom"/>
</dbReference>
<dbReference type="InterPro" id="IPR022617">
    <property type="entry name" value="Rad60/SUMO-like_dom"/>
</dbReference>